<keyword evidence="1" id="KW-0732">Signal</keyword>
<name>A0AAN4Z5K8_9BILA</name>
<gene>
    <name evidence="2" type="ORF">PMAYCL1PPCAC_04681</name>
</gene>
<feature type="non-terminal residue" evidence="2">
    <location>
        <position position="1"/>
    </location>
</feature>
<dbReference type="Proteomes" id="UP001328107">
    <property type="component" value="Unassembled WGS sequence"/>
</dbReference>
<evidence type="ECO:0000256" key="1">
    <source>
        <dbReference type="SAM" id="SignalP"/>
    </source>
</evidence>
<organism evidence="2 3">
    <name type="scientific">Pristionchus mayeri</name>
    <dbReference type="NCBI Taxonomy" id="1317129"/>
    <lineage>
        <taxon>Eukaryota</taxon>
        <taxon>Metazoa</taxon>
        <taxon>Ecdysozoa</taxon>
        <taxon>Nematoda</taxon>
        <taxon>Chromadorea</taxon>
        <taxon>Rhabditida</taxon>
        <taxon>Rhabditina</taxon>
        <taxon>Diplogasteromorpha</taxon>
        <taxon>Diplogasteroidea</taxon>
        <taxon>Neodiplogasteridae</taxon>
        <taxon>Pristionchus</taxon>
    </lineage>
</organism>
<dbReference type="AlphaFoldDB" id="A0AAN4Z5K8"/>
<evidence type="ECO:0000313" key="3">
    <source>
        <dbReference type="Proteomes" id="UP001328107"/>
    </source>
</evidence>
<sequence>SDPNHMPRKIISIVILSFFLENSLSNSSWSTGSQPIKGLFKVGVVKSILARGVDYEGFPVFPCPDGILRIAYDQTLRYWIFDGFSKAARMEGCNALMSIAFERTKDQFHVVIFGDDADFERNTILNFVEEGSHMGLLTSTDIPSNYM</sequence>
<protein>
    <submittedName>
        <fullName evidence="2">Uncharacterized protein</fullName>
    </submittedName>
</protein>
<proteinExistence type="predicted"/>
<accession>A0AAN4Z5K8</accession>
<comment type="caution">
    <text evidence="2">The sequence shown here is derived from an EMBL/GenBank/DDBJ whole genome shotgun (WGS) entry which is preliminary data.</text>
</comment>
<feature type="chain" id="PRO_5042866388" evidence="1">
    <location>
        <begin position="26"/>
        <end position="147"/>
    </location>
</feature>
<dbReference type="EMBL" id="BTRK01000002">
    <property type="protein sequence ID" value="GMR34486.1"/>
    <property type="molecule type" value="Genomic_DNA"/>
</dbReference>
<evidence type="ECO:0000313" key="2">
    <source>
        <dbReference type="EMBL" id="GMR34486.1"/>
    </source>
</evidence>
<keyword evidence="3" id="KW-1185">Reference proteome</keyword>
<feature type="signal peptide" evidence="1">
    <location>
        <begin position="1"/>
        <end position="25"/>
    </location>
</feature>
<reference evidence="3" key="1">
    <citation type="submission" date="2022-10" db="EMBL/GenBank/DDBJ databases">
        <title>Genome assembly of Pristionchus species.</title>
        <authorList>
            <person name="Yoshida K."/>
            <person name="Sommer R.J."/>
        </authorList>
    </citation>
    <scope>NUCLEOTIDE SEQUENCE [LARGE SCALE GENOMIC DNA]</scope>
    <source>
        <strain evidence="3">RS5460</strain>
    </source>
</reference>